<feature type="signal peptide" evidence="3">
    <location>
        <begin position="1"/>
        <end position="30"/>
    </location>
</feature>
<dbReference type="InterPro" id="IPR050546">
    <property type="entry name" value="Glycosyl_Hydrlase_16"/>
</dbReference>
<dbReference type="CDD" id="cd04080">
    <property type="entry name" value="CBM6_cellulase-like"/>
    <property type="match status" value="3"/>
</dbReference>
<feature type="chain" id="PRO_5045188351" evidence="3">
    <location>
        <begin position="31"/>
        <end position="1020"/>
    </location>
</feature>
<feature type="domain" description="CBM6" evidence="4">
    <location>
        <begin position="616"/>
        <end position="740"/>
    </location>
</feature>
<dbReference type="Pfam" id="PF00149">
    <property type="entry name" value="Metallophos"/>
    <property type="match status" value="1"/>
</dbReference>
<dbReference type="InterPro" id="IPR004843">
    <property type="entry name" value="Calcineurin-like_PHP"/>
</dbReference>
<evidence type="ECO:0000259" key="5">
    <source>
        <dbReference type="PROSITE" id="PS51762"/>
    </source>
</evidence>
<keyword evidence="2 3" id="KW-0732">Signal</keyword>
<dbReference type="SUPFAM" id="SSF49785">
    <property type="entry name" value="Galactose-binding domain-like"/>
    <property type="match status" value="3"/>
</dbReference>
<dbReference type="InterPro" id="IPR008979">
    <property type="entry name" value="Galactose-bd-like_sf"/>
</dbReference>
<proteinExistence type="inferred from homology"/>
<dbReference type="Gene3D" id="2.60.120.200">
    <property type="match status" value="1"/>
</dbReference>
<comment type="similarity">
    <text evidence="1">Belongs to the glycosyl hydrolase 16 family.</text>
</comment>
<evidence type="ECO:0000259" key="4">
    <source>
        <dbReference type="PROSITE" id="PS51175"/>
    </source>
</evidence>
<dbReference type="Pfam" id="PF18099">
    <property type="entry name" value="CBM_35_2"/>
    <property type="match status" value="1"/>
</dbReference>
<dbReference type="InterPro" id="IPR041342">
    <property type="entry name" value="CBM35"/>
</dbReference>
<reference evidence="6 7" key="1">
    <citation type="submission" date="2019-02" db="EMBL/GenBank/DDBJ databases">
        <title>Corallincola luteus sp. nov., a marine bacterium isolated from surface sediment of Bohai Sea in China.</title>
        <authorList>
            <person name="Ren Q."/>
        </authorList>
    </citation>
    <scope>NUCLEOTIDE SEQUENCE [LARGE SCALE GENOMIC DNA]</scope>
    <source>
        <strain evidence="6 7">DASS28</strain>
    </source>
</reference>
<dbReference type="PANTHER" id="PTHR10963:SF55">
    <property type="entry name" value="GLYCOSIDE HYDROLASE FAMILY 16 PROTEIN"/>
    <property type="match status" value="1"/>
</dbReference>
<dbReference type="InterPro" id="IPR000757">
    <property type="entry name" value="Beta-glucanase-like"/>
</dbReference>
<dbReference type="Pfam" id="PF00722">
    <property type="entry name" value="Glyco_hydro_16"/>
    <property type="match status" value="1"/>
</dbReference>
<organism evidence="6 7">
    <name type="scientific">Corallincola luteus</name>
    <dbReference type="NCBI Taxonomy" id="1775177"/>
    <lineage>
        <taxon>Bacteria</taxon>
        <taxon>Pseudomonadati</taxon>
        <taxon>Pseudomonadota</taxon>
        <taxon>Gammaproteobacteria</taxon>
        <taxon>Alteromonadales</taxon>
        <taxon>Psychromonadaceae</taxon>
        <taxon>Corallincola</taxon>
    </lineage>
</organism>
<dbReference type="InterPro" id="IPR013320">
    <property type="entry name" value="ConA-like_dom_sf"/>
</dbReference>
<dbReference type="Pfam" id="PF03422">
    <property type="entry name" value="CBM_6"/>
    <property type="match status" value="2"/>
</dbReference>
<evidence type="ECO:0000313" key="7">
    <source>
        <dbReference type="Proteomes" id="UP000292554"/>
    </source>
</evidence>
<dbReference type="SMART" id="SM00606">
    <property type="entry name" value="CBD_IV"/>
    <property type="match status" value="3"/>
</dbReference>
<name>A0ABY2ANR2_9GAMM</name>
<dbReference type="PANTHER" id="PTHR10963">
    <property type="entry name" value="GLYCOSYL HYDROLASE-RELATED"/>
    <property type="match status" value="1"/>
</dbReference>
<feature type="domain" description="CBM6" evidence="4">
    <location>
        <begin position="183"/>
        <end position="317"/>
    </location>
</feature>
<evidence type="ECO:0000256" key="1">
    <source>
        <dbReference type="ARBA" id="ARBA00006865"/>
    </source>
</evidence>
<feature type="domain" description="GH16" evidence="5">
    <location>
        <begin position="321"/>
        <end position="579"/>
    </location>
</feature>
<dbReference type="InterPro" id="IPR006584">
    <property type="entry name" value="Cellulose-bd_IV"/>
</dbReference>
<evidence type="ECO:0000256" key="3">
    <source>
        <dbReference type="SAM" id="SignalP"/>
    </source>
</evidence>
<dbReference type="EMBL" id="SJXE01000002">
    <property type="protein sequence ID" value="TCI03964.1"/>
    <property type="molecule type" value="Genomic_DNA"/>
</dbReference>
<protein>
    <submittedName>
        <fullName evidence="6">Carbohydrate-binding protein</fullName>
    </submittedName>
</protein>
<dbReference type="InterPro" id="IPR029052">
    <property type="entry name" value="Metallo-depent_PP-like"/>
</dbReference>
<dbReference type="CDD" id="cd08023">
    <property type="entry name" value="GH16_laminarinase_like"/>
    <property type="match status" value="1"/>
</dbReference>
<dbReference type="SUPFAM" id="SSF49899">
    <property type="entry name" value="Concanavalin A-like lectins/glucanases"/>
    <property type="match status" value="1"/>
</dbReference>
<dbReference type="Gene3D" id="3.60.21.10">
    <property type="match status" value="1"/>
</dbReference>
<feature type="domain" description="CBM6" evidence="4">
    <location>
        <begin position="36"/>
        <end position="170"/>
    </location>
</feature>
<evidence type="ECO:0000256" key="2">
    <source>
        <dbReference type="ARBA" id="ARBA00022729"/>
    </source>
</evidence>
<dbReference type="PROSITE" id="PS51257">
    <property type="entry name" value="PROKAR_LIPOPROTEIN"/>
    <property type="match status" value="1"/>
</dbReference>
<sequence>MVMKNHFKKRSTSYLLLLIGCLTAALPAQGEVTLPGTIEAEDYDGAQDSTWYNEGGEYGWGKVDIGIAEDTDGGYYVGWTKQGEYIHYNILVPTAGDYQFKTRISTPKDGRRLHFKLNGSQLGETATLPNTGGWQNWQTIESQHHLSAGSHILEIFFESREININYIQIEGMSSVGEPISLPGRVEAEDFVNYYDTTSGNSGGEYRNTDVDIERTSDDGAGFNVGWTDSGESLSYEIFVEKSGRYQVAPRVSTIKDGRSLSLRLNGSYLGDPFLIPNTGGWQNWQTISQSVELPEGNHQLEVMFANQEINLNYIDIHEEDTDDPNDPDEPKGWNLVWSDEFNGTAIDAQRWNHSDNGWGGGNNELQYYTPRQENAYVDNGSLKITARREYYEGSDGGRDFTSARLDTKGKMDFLYGRVDVRAKLPSGQGLWPAIWMLPTDDAYGGWASSGEIDIMEAVNLQVDGNNSIHGTLHYGGKWPDNTHSGDKVTPATNVATQFHTYSVEWEPEAIRWYIDGKLYQTQTQWWSEGGSYPAPFDQRFHLILNVAVGGNWPGSPNQNTVFPQIMEVDYVRVYEKGQQQPGDECDSLPYGGRAVGIPGRIEAENYNSGCAEFAYSDVEPENLGGEYRDGGVDIERANDVGAGYSLGWLRDGEWLEYTVMVESAGKYDLDLRVASEGNGSVIRFESAGYDISGDINIPHTGGWQTWRTTTLRGITLEAGQQTLRMHVVDGDFNLNYIDVKPAGKGPHSVDKSRGEWTLVVIPDTQHYSQNRDNAPIAHMRTAFQWLVDTKEDLNIKFVQGLGDITEGWNQRWEWDNSTSAWDKLYGQVPFMPIIGNHDDPWMMNQYFPVSSFSNEAWWGGDFGGVENNYGLMTIGSEDYLFLQVETYDQYSDYRPAGMEWAKQILARYPNRKVILATHDTWATSHIKNNLLTKYDNIVMSNAGHVCQREAYYTQNGPRGGVSHNFIVDYQCDAQEVMLLRYYVFKPMEDRVDYFTYSPVTGQFEADDSSQGSFALIQKDP</sequence>
<dbReference type="PROSITE" id="PS51762">
    <property type="entry name" value="GH16_2"/>
    <property type="match status" value="1"/>
</dbReference>
<dbReference type="Proteomes" id="UP000292554">
    <property type="component" value="Unassembled WGS sequence"/>
</dbReference>
<dbReference type="PROSITE" id="PS51175">
    <property type="entry name" value="CBM6"/>
    <property type="match status" value="3"/>
</dbReference>
<dbReference type="Gene3D" id="2.60.120.260">
    <property type="entry name" value="Galactose-binding domain-like"/>
    <property type="match status" value="3"/>
</dbReference>
<evidence type="ECO:0000313" key="6">
    <source>
        <dbReference type="EMBL" id="TCI03964.1"/>
    </source>
</evidence>
<comment type="caution">
    <text evidence="6">The sequence shown here is derived from an EMBL/GenBank/DDBJ whole genome shotgun (WGS) entry which is preliminary data.</text>
</comment>
<keyword evidence="7" id="KW-1185">Reference proteome</keyword>
<dbReference type="SUPFAM" id="SSF56300">
    <property type="entry name" value="Metallo-dependent phosphatases"/>
    <property type="match status" value="1"/>
</dbReference>
<accession>A0ABY2ANR2</accession>
<gene>
    <name evidence="6" type="ORF">EZV61_07145</name>
</gene>
<dbReference type="InterPro" id="IPR005084">
    <property type="entry name" value="CBM6"/>
</dbReference>